<protein>
    <submittedName>
        <fullName evidence="1">Uncharacterized protein</fullName>
    </submittedName>
</protein>
<name>A0A0D6MJ90_9PROT</name>
<sequence>MGVGVVDELRCFGNGGRFNRLELTFKTQLLDKQGAEGFVIIDD</sequence>
<accession>A0A0D6MJ90</accession>
<comment type="caution">
    <text evidence="1">The sequence shown here is derived from an EMBL/GenBank/DDBJ whole genome shotgun (WGS) entry which is preliminary data.</text>
</comment>
<keyword evidence="2" id="KW-1185">Reference proteome</keyword>
<organism evidence="1 2">
    <name type="scientific">Tanticharoenia sakaeratensis NBRC 103193</name>
    <dbReference type="NCBI Taxonomy" id="1231623"/>
    <lineage>
        <taxon>Bacteria</taxon>
        <taxon>Pseudomonadati</taxon>
        <taxon>Pseudomonadota</taxon>
        <taxon>Alphaproteobacteria</taxon>
        <taxon>Acetobacterales</taxon>
        <taxon>Acetobacteraceae</taxon>
        <taxon>Tanticharoenia</taxon>
    </lineage>
</organism>
<reference evidence="1 2" key="1">
    <citation type="submission" date="2012-10" db="EMBL/GenBank/DDBJ databases">
        <title>Genome sequencing of Tanticharoenia sakaeratensis NBRC 103193.</title>
        <authorList>
            <person name="Azuma Y."/>
            <person name="Hadano H."/>
            <person name="Hirakawa H."/>
            <person name="Matsushita K."/>
        </authorList>
    </citation>
    <scope>NUCLEOTIDE SEQUENCE [LARGE SCALE GENOMIC DNA]</scope>
    <source>
        <strain evidence="1 2">NBRC 103193</strain>
    </source>
</reference>
<dbReference type="Proteomes" id="UP000032679">
    <property type="component" value="Unassembled WGS sequence"/>
</dbReference>
<evidence type="ECO:0000313" key="2">
    <source>
        <dbReference type="Proteomes" id="UP000032679"/>
    </source>
</evidence>
<dbReference type="STRING" id="1231623.Tasa_009_123"/>
<proteinExistence type="predicted"/>
<gene>
    <name evidence="1" type="ORF">Tasa_009_123</name>
</gene>
<dbReference type="EMBL" id="BALE01000009">
    <property type="protein sequence ID" value="GAN53328.1"/>
    <property type="molecule type" value="Genomic_DNA"/>
</dbReference>
<evidence type="ECO:0000313" key="1">
    <source>
        <dbReference type="EMBL" id="GAN53328.1"/>
    </source>
</evidence>
<dbReference type="AlphaFoldDB" id="A0A0D6MJ90"/>